<dbReference type="SMART" id="SM00471">
    <property type="entry name" value="HDc"/>
    <property type="match status" value="1"/>
</dbReference>
<reference evidence="9" key="1">
    <citation type="journal article" date="2014" name="Genome Biol. Evol.">
        <title>Pangenome evidence for extensive interdomain horizontal transfer affecting lineage core and shell genes in uncultured planktonic thaumarchaeota and euryarchaeota.</title>
        <authorList>
            <person name="Deschamps P."/>
            <person name="Zivanovic Y."/>
            <person name="Moreira D."/>
            <person name="Rodriguez-Valera F."/>
            <person name="Lopez-Garcia P."/>
        </authorList>
    </citation>
    <scope>NUCLEOTIDE SEQUENCE</scope>
</reference>
<dbReference type="GO" id="GO:0005737">
    <property type="term" value="C:cytoplasm"/>
    <property type="evidence" value="ECO:0007669"/>
    <property type="project" value="TreeGrafter"/>
</dbReference>
<dbReference type="AlphaFoldDB" id="A0A075HGT2"/>
<evidence type="ECO:0000259" key="8">
    <source>
        <dbReference type="SMART" id="SM00471"/>
    </source>
</evidence>
<dbReference type="GO" id="GO:0046872">
    <property type="term" value="F:metal ion binding"/>
    <property type="evidence" value="ECO:0007669"/>
    <property type="project" value="UniProtKB-KW"/>
</dbReference>
<dbReference type="EMBL" id="KF900963">
    <property type="protein sequence ID" value="AIF13093.1"/>
    <property type="molecule type" value="Genomic_DNA"/>
</dbReference>
<feature type="domain" description="HD/PDEase" evidence="8">
    <location>
        <begin position="28"/>
        <end position="143"/>
    </location>
</feature>
<organism evidence="9">
    <name type="scientific">uncultured marine thaumarchaeote KM3_59_E10</name>
    <dbReference type="NCBI Taxonomy" id="1456211"/>
    <lineage>
        <taxon>Archaea</taxon>
        <taxon>Nitrososphaerota</taxon>
        <taxon>environmental samples</taxon>
    </lineage>
</organism>
<dbReference type="InterPro" id="IPR006674">
    <property type="entry name" value="HD_domain"/>
</dbReference>
<protein>
    <recommendedName>
        <fullName evidence="5">5'-deoxynucleotidase</fullName>
        <ecNumber evidence="5">3.1.3.89</ecNumber>
    </recommendedName>
</protein>
<keyword evidence="6" id="KW-0479">Metal-binding</keyword>
<evidence type="ECO:0000256" key="3">
    <source>
        <dbReference type="ARBA" id="ARBA00001941"/>
    </source>
</evidence>
<comment type="cofactor">
    <cofactor evidence="2">
        <name>Mn(2+)</name>
        <dbReference type="ChEBI" id="CHEBI:29035"/>
    </cofactor>
</comment>
<name>A0A075HGT2_9ARCH</name>
<evidence type="ECO:0000256" key="7">
    <source>
        <dbReference type="ARBA" id="ARBA00022801"/>
    </source>
</evidence>
<dbReference type="Gene3D" id="1.10.3210.10">
    <property type="entry name" value="Hypothetical protein af1432"/>
    <property type="match status" value="1"/>
</dbReference>
<dbReference type="EC" id="3.1.3.89" evidence="5"/>
<proteinExistence type="predicted"/>
<dbReference type="SUPFAM" id="SSF109604">
    <property type="entry name" value="HD-domain/PDEase-like"/>
    <property type="match status" value="1"/>
</dbReference>
<comment type="cofactor">
    <cofactor evidence="3">
        <name>Co(2+)</name>
        <dbReference type="ChEBI" id="CHEBI:48828"/>
    </cofactor>
</comment>
<dbReference type="Pfam" id="PF13023">
    <property type="entry name" value="HD_3"/>
    <property type="match status" value="1"/>
</dbReference>
<dbReference type="FunFam" id="1.10.3210.10:FF:000035">
    <property type="entry name" value="HD family hydrolase"/>
    <property type="match status" value="1"/>
</dbReference>
<evidence type="ECO:0000256" key="5">
    <source>
        <dbReference type="ARBA" id="ARBA00012964"/>
    </source>
</evidence>
<evidence type="ECO:0000256" key="1">
    <source>
        <dbReference type="ARBA" id="ARBA00001638"/>
    </source>
</evidence>
<dbReference type="InterPro" id="IPR003607">
    <property type="entry name" value="HD/PDEase_dom"/>
</dbReference>
<dbReference type="GO" id="GO:0002953">
    <property type="term" value="F:5'-deoxynucleotidase activity"/>
    <property type="evidence" value="ECO:0007669"/>
    <property type="project" value="UniProtKB-EC"/>
</dbReference>
<evidence type="ECO:0000256" key="4">
    <source>
        <dbReference type="ARBA" id="ARBA00011738"/>
    </source>
</evidence>
<dbReference type="PANTHER" id="PTHR11845:SF13">
    <property type="entry name" value="5'-DEOXYNUCLEOTIDASE HDDC2"/>
    <property type="match status" value="1"/>
</dbReference>
<comment type="catalytic activity">
    <reaction evidence="1">
        <text>a 2'-deoxyribonucleoside 5'-phosphate + H2O = a 2'-deoxyribonucleoside + phosphate</text>
        <dbReference type="Rhea" id="RHEA:36167"/>
        <dbReference type="ChEBI" id="CHEBI:15377"/>
        <dbReference type="ChEBI" id="CHEBI:18274"/>
        <dbReference type="ChEBI" id="CHEBI:43474"/>
        <dbReference type="ChEBI" id="CHEBI:65317"/>
        <dbReference type="EC" id="3.1.3.89"/>
    </reaction>
</comment>
<dbReference type="PANTHER" id="PTHR11845">
    <property type="entry name" value="5'-DEOXYNUCLEOTIDASE HDDC2"/>
    <property type="match status" value="1"/>
</dbReference>
<evidence type="ECO:0000313" key="9">
    <source>
        <dbReference type="EMBL" id="AIF13093.1"/>
    </source>
</evidence>
<dbReference type="InterPro" id="IPR039356">
    <property type="entry name" value="YfbR/HDDC2"/>
</dbReference>
<keyword evidence="7 9" id="KW-0378">Hydrolase</keyword>
<evidence type="ECO:0000256" key="6">
    <source>
        <dbReference type="ARBA" id="ARBA00022723"/>
    </source>
</evidence>
<evidence type="ECO:0000256" key="2">
    <source>
        <dbReference type="ARBA" id="ARBA00001936"/>
    </source>
</evidence>
<accession>A0A075HGT2</accession>
<sequence length="175" mass="20652">MLINFFQKVLDLKNIPRQGWKDKLQIDNVESVAEHTYSTAIISMVYSDLHEFDTEKIIKMALLHDLAESITGDLTPDKIPKKSKREKENLAMKQILSNIPNKISESYYKIWDEYQNVSSEEAKLVHEIDKLEMVFQAKYYCDKGYPKEKLRSFFQTADIEIKSKYLREMLSKFLE</sequence>
<comment type="subunit">
    <text evidence="4">Homodimer.</text>
</comment>